<reference evidence="1 2" key="1">
    <citation type="submission" date="2019-01" db="EMBL/GenBank/DDBJ databases">
        <title>A draft genome assembly of the solar-powered sea slug Elysia chlorotica.</title>
        <authorList>
            <person name="Cai H."/>
            <person name="Li Q."/>
            <person name="Fang X."/>
            <person name="Li J."/>
            <person name="Curtis N.E."/>
            <person name="Altenburger A."/>
            <person name="Shibata T."/>
            <person name="Feng M."/>
            <person name="Maeda T."/>
            <person name="Schwartz J.A."/>
            <person name="Shigenobu S."/>
            <person name="Lundholm N."/>
            <person name="Nishiyama T."/>
            <person name="Yang H."/>
            <person name="Hasebe M."/>
            <person name="Li S."/>
            <person name="Pierce S.K."/>
            <person name="Wang J."/>
        </authorList>
    </citation>
    <scope>NUCLEOTIDE SEQUENCE [LARGE SCALE GENOMIC DNA]</scope>
    <source>
        <strain evidence="1">EC2010</strain>
        <tissue evidence="1">Whole organism of an adult</tissue>
    </source>
</reference>
<gene>
    <name evidence="1" type="ORF">EGW08_022070</name>
</gene>
<organism evidence="1 2">
    <name type="scientific">Elysia chlorotica</name>
    <name type="common">Eastern emerald elysia</name>
    <name type="synonym">Sea slug</name>
    <dbReference type="NCBI Taxonomy" id="188477"/>
    <lineage>
        <taxon>Eukaryota</taxon>
        <taxon>Metazoa</taxon>
        <taxon>Spiralia</taxon>
        <taxon>Lophotrochozoa</taxon>
        <taxon>Mollusca</taxon>
        <taxon>Gastropoda</taxon>
        <taxon>Heterobranchia</taxon>
        <taxon>Euthyneura</taxon>
        <taxon>Panpulmonata</taxon>
        <taxon>Sacoglossa</taxon>
        <taxon>Placobranchoidea</taxon>
        <taxon>Plakobranchidae</taxon>
        <taxon>Elysia</taxon>
    </lineage>
</organism>
<dbReference type="EMBL" id="RQTK01001474">
    <property type="protein sequence ID" value="RUS70168.1"/>
    <property type="molecule type" value="Genomic_DNA"/>
</dbReference>
<name>A0A3S1BLY0_ELYCH</name>
<protein>
    <submittedName>
        <fullName evidence="1">Uncharacterized protein</fullName>
    </submittedName>
</protein>
<keyword evidence="2" id="KW-1185">Reference proteome</keyword>
<evidence type="ECO:0000313" key="2">
    <source>
        <dbReference type="Proteomes" id="UP000271974"/>
    </source>
</evidence>
<feature type="non-terminal residue" evidence="1">
    <location>
        <position position="1"/>
    </location>
</feature>
<dbReference type="AlphaFoldDB" id="A0A3S1BLY0"/>
<proteinExistence type="predicted"/>
<evidence type="ECO:0000313" key="1">
    <source>
        <dbReference type="EMBL" id="RUS70168.1"/>
    </source>
</evidence>
<dbReference type="Proteomes" id="UP000271974">
    <property type="component" value="Unassembled WGS sequence"/>
</dbReference>
<comment type="caution">
    <text evidence="1">The sequence shown here is derived from an EMBL/GenBank/DDBJ whole genome shotgun (WGS) entry which is preliminary data.</text>
</comment>
<accession>A0A3S1BLY0</accession>
<sequence>GLRTYFLRTSRVIGCTEVLLPVPHGLGEHHSLLRPVRGLPRGVRCASAPQRAPCAQDPVPQPARRYIPAQHNLPAPQRQQMARASVRCAPWSIWTIRLHQDRRYQSHDRIRDKL</sequence>